<evidence type="ECO:0000259" key="2">
    <source>
        <dbReference type="Pfam" id="PF01370"/>
    </source>
</evidence>
<dbReference type="SUPFAM" id="SSF51735">
    <property type="entry name" value="NAD(P)-binding Rossmann-fold domains"/>
    <property type="match status" value="1"/>
</dbReference>
<dbReference type="EMBL" id="QFKX01000002">
    <property type="protein sequence ID" value="PWH06297.1"/>
    <property type="molecule type" value="Genomic_DNA"/>
</dbReference>
<feature type="domain" description="DUF1731" evidence="3">
    <location>
        <begin position="421"/>
        <end position="469"/>
    </location>
</feature>
<dbReference type="PANTHER" id="PTHR11092:SF0">
    <property type="entry name" value="EPIMERASE FAMILY PROTEIN SDR39U1"/>
    <property type="match status" value="1"/>
</dbReference>
<dbReference type="Gene3D" id="3.30.530.20">
    <property type="match status" value="1"/>
</dbReference>
<comment type="caution">
    <text evidence="4">The sequence shown here is derived from an EMBL/GenBank/DDBJ whole genome shotgun (WGS) entry which is preliminary data.</text>
</comment>
<dbReference type="Gene3D" id="3.40.50.720">
    <property type="entry name" value="NAD(P)-binding Rossmann-like Domain"/>
    <property type="match status" value="1"/>
</dbReference>
<dbReference type="InterPro" id="IPR001509">
    <property type="entry name" value="Epimerase_deHydtase"/>
</dbReference>
<evidence type="ECO:0000313" key="4">
    <source>
        <dbReference type="EMBL" id="PWH06297.1"/>
    </source>
</evidence>
<feature type="domain" description="NAD-dependent epimerase/dehydratase" evidence="2">
    <location>
        <begin position="177"/>
        <end position="299"/>
    </location>
</feature>
<dbReference type="SUPFAM" id="SSF55961">
    <property type="entry name" value="Bet v1-like"/>
    <property type="match status" value="1"/>
</dbReference>
<protein>
    <submittedName>
        <fullName evidence="4">TIGR01777 family protein</fullName>
    </submittedName>
</protein>
<dbReference type="Pfam" id="PF01370">
    <property type="entry name" value="Epimerase"/>
    <property type="match status" value="1"/>
</dbReference>
<evidence type="ECO:0000259" key="3">
    <source>
        <dbReference type="Pfam" id="PF08338"/>
    </source>
</evidence>
<dbReference type="Proteomes" id="UP000245590">
    <property type="component" value="Unassembled WGS sequence"/>
</dbReference>
<dbReference type="InterPro" id="IPR036291">
    <property type="entry name" value="NAD(P)-bd_dom_sf"/>
</dbReference>
<evidence type="ECO:0000256" key="1">
    <source>
        <dbReference type="ARBA" id="ARBA00009353"/>
    </source>
</evidence>
<comment type="similarity">
    <text evidence="1">Belongs to the NAD(P)-dependent epimerase/dehydratase family. SDR39U1 subfamily.</text>
</comment>
<dbReference type="InterPro" id="IPR010099">
    <property type="entry name" value="SDR39U1"/>
</dbReference>
<dbReference type="InterPro" id="IPR013549">
    <property type="entry name" value="DUF1731"/>
</dbReference>
<gene>
    <name evidence="4" type="ORF">DEO23_04745</name>
</gene>
<accession>A0A2U2RKA2</accession>
<keyword evidence="5" id="KW-1185">Reference proteome</keyword>
<dbReference type="AlphaFoldDB" id="A0A2U2RKA2"/>
<name>A0A2U2RKA2_9MICO</name>
<dbReference type="InterPro" id="IPR023393">
    <property type="entry name" value="START-like_dom_sf"/>
</dbReference>
<evidence type="ECO:0000313" key="5">
    <source>
        <dbReference type="Proteomes" id="UP000245590"/>
    </source>
</evidence>
<organism evidence="4 5">
    <name type="scientific">Brachybacterium endophyticum</name>
    <dbReference type="NCBI Taxonomy" id="2182385"/>
    <lineage>
        <taxon>Bacteria</taxon>
        <taxon>Bacillati</taxon>
        <taxon>Actinomycetota</taxon>
        <taxon>Actinomycetes</taxon>
        <taxon>Micrococcales</taxon>
        <taxon>Dermabacteraceae</taxon>
        <taxon>Brachybacterium</taxon>
    </lineage>
</organism>
<reference evidence="4 5" key="1">
    <citation type="submission" date="2018-05" db="EMBL/GenBank/DDBJ databases">
        <title>Brachybacterium sp. M1HQ-2T, whole genome shotgun sequence.</title>
        <authorList>
            <person name="Tuo L."/>
        </authorList>
    </citation>
    <scope>NUCLEOTIDE SEQUENCE [LARGE SCALE GENOMIC DNA]</scope>
    <source>
        <strain evidence="4 5">M1HQ-2</strain>
    </source>
</reference>
<sequence>MRIDHRTELQHPVQDVLTWHERPGALVRLTPPGIARIADPEAGGLDVGRRTRVLLGPPALPGPAHLTWELRHAERDDVGEGDEAVHRFVDQQVTGPFRAWRHEHTMSGAGAGRSVLEDHLDVELPAATDLAGSLSRGRAEWTARRSIGQMLAFRSAQLHDDLAFHARHARAPRLTVAIAGASGLIGTQLTALLRTGGHTVLRMVRGREAGPGEIAWDPQRGLLDPADLEGVDAVVNLAGRPISSRFTPRTEQEMLSSRTSTGELIARTLAGMSDGPRVLLQASAIGYYGADRPGEQLTEDAAPGDDVLAQVCRAWEASSRPAIDAGVRVVHLRTGIVLSDGGGALLPQIPLFLAGAGGRLAARGAMISWITLDDMVRAYAHALLSDELSGPVNAVGPQPVSSAEFARTLGRVLHRPALIPTPAFGPALVLGREGARELVRADQDVDASRLLGSGFAPEYPELEEALRHVLHRGA</sequence>
<dbReference type="PANTHER" id="PTHR11092">
    <property type="entry name" value="SUGAR NUCLEOTIDE EPIMERASE RELATED"/>
    <property type="match status" value="1"/>
</dbReference>
<dbReference type="OrthoDB" id="9801773at2"/>
<dbReference type="RefSeq" id="WP_109274890.1">
    <property type="nucleotide sequence ID" value="NZ_QFKX01000002.1"/>
</dbReference>
<dbReference type="NCBIfam" id="TIGR01777">
    <property type="entry name" value="yfcH"/>
    <property type="match status" value="1"/>
</dbReference>
<proteinExistence type="inferred from homology"/>
<dbReference type="Pfam" id="PF08338">
    <property type="entry name" value="DUF1731"/>
    <property type="match status" value="1"/>
</dbReference>